<comment type="caution">
    <text evidence="2">The sequence shown here is derived from an EMBL/GenBank/DDBJ whole genome shotgun (WGS) entry which is preliminary data.</text>
</comment>
<name>A0ABP9TJJ5_9MICC</name>
<evidence type="ECO:0000313" key="2">
    <source>
        <dbReference type="EMBL" id="GAA5226321.1"/>
    </source>
</evidence>
<feature type="domain" description="HPt" evidence="1">
    <location>
        <begin position="40"/>
        <end position="106"/>
    </location>
</feature>
<dbReference type="Proteomes" id="UP001501257">
    <property type="component" value="Unassembled WGS sequence"/>
</dbReference>
<dbReference type="RefSeq" id="WP_210102096.1">
    <property type="nucleotide sequence ID" value="NZ_BAABLK010000016.1"/>
</dbReference>
<keyword evidence="3" id="KW-1185">Reference proteome</keyword>
<proteinExistence type="predicted"/>
<dbReference type="Gene3D" id="1.20.120.160">
    <property type="entry name" value="HPT domain"/>
    <property type="match status" value="1"/>
</dbReference>
<reference evidence="3" key="1">
    <citation type="journal article" date="2019" name="Int. J. Syst. Evol. Microbiol.">
        <title>The Global Catalogue of Microorganisms (GCM) 10K type strain sequencing project: providing services to taxonomists for standard genome sequencing and annotation.</title>
        <authorList>
            <consortium name="The Broad Institute Genomics Platform"/>
            <consortium name="The Broad Institute Genome Sequencing Center for Infectious Disease"/>
            <person name="Wu L."/>
            <person name="Ma J."/>
        </authorList>
    </citation>
    <scope>NUCLEOTIDE SEQUENCE [LARGE SCALE GENOMIC DNA]</scope>
    <source>
        <strain evidence="3">JCM 18952</strain>
    </source>
</reference>
<protein>
    <recommendedName>
        <fullName evidence="1">HPt domain-containing protein</fullName>
    </recommendedName>
</protein>
<dbReference type="InterPro" id="IPR008207">
    <property type="entry name" value="Sig_transdc_His_kin_Hpt_dom"/>
</dbReference>
<dbReference type="SUPFAM" id="SSF47226">
    <property type="entry name" value="Histidine-containing phosphotransfer domain, HPT domain"/>
    <property type="match status" value="1"/>
</dbReference>
<dbReference type="EMBL" id="BAABLK010000016">
    <property type="protein sequence ID" value="GAA5226321.1"/>
    <property type="molecule type" value="Genomic_DNA"/>
</dbReference>
<organism evidence="2 3">
    <name type="scientific">Paeniglutamicibacter antarcticus</name>
    <dbReference type="NCBI Taxonomy" id="494023"/>
    <lineage>
        <taxon>Bacteria</taxon>
        <taxon>Bacillati</taxon>
        <taxon>Actinomycetota</taxon>
        <taxon>Actinomycetes</taxon>
        <taxon>Micrococcales</taxon>
        <taxon>Micrococcaceae</taxon>
        <taxon>Paeniglutamicibacter</taxon>
    </lineage>
</organism>
<gene>
    <name evidence="2" type="ORF">GCM10025778_08520</name>
</gene>
<accession>A0ABP9TJJ5</accession>
<evidence type="ECO:0000313" key="3">
    <source>
        <dbReference type="Proteomes" id="UP001501257"/>
    </source>
</evidence>
<dbReference type="Pfam" id="PF01627">
    <property type="entry name" value="Hpt"/>
    <property type="match status" value="1"/>
</dbReference>
<dbReference type="InterPro" id="IPR036641">
    <property type="entry name" value="HPT_dom_sf"/>
</dbReference>
<sequence>MTLHPFSQDSAVCTRTLGKLCSELGTEPVMNFISQFHLLWPTRVARLHNALASHDRSIGEDSALSMKSAATMAGAHDLAHLAHLLHAAFRDGDQGAQCSLISRIEAAGTGILSVLEEPKFAEHALLSYMGFVSA</sequence>
<evidence type="ECO:0000259" key="1">
    <source>
        <dbReference type="Pfam" id="PF01627"/>
    </source>
</evidence>